<feature type="domain" description="GST N-terminal" evidence="2">
    <location>
        <begin position="14"/>
        <end position="101"/>
    </location>
</feature>
<dbReference type="EMBL" id="LJZO01000066">
    <property type="protein sequence ID" value="ROV88524.1"/>
    <property type="molecule type" value="Genomic_DNA"/>
</dbReference>
<proteinExistence type="inferred from homology"/>
<name>A0A423VC81_CYTCH</name>
<dbReference type="InterPro" id="IPR036249">
    <property type="entry name" value="Thioredoxin-like_sf"/>
</dbReference>
<reference evidence="3 4" key="1">
    <citation type="submission" date="2015-09" db="EMBL/GenBank/DDBJ databases">
        <title>Host preference determinants of Valsa canker pathogens revealed by comparative genomics.</title>
        <authorList>
            <person name="Yin Z."/>
            <person name="Huang L."/>
        </authorList>
    </citation>
    <scope>NUCLEOTIDE SEQUENCE [LARGE SCALE GENOMIC DNA]</scope>
    <source>
        <strain evidence="3 4">YSFL</strain>
    </source>
</reference>
<keyword evidence="4" id="KW-1185">Reference proteome</keyword>
<dbReference type="PROSITE" id="PS50404">
    <property type="entry name" value="GST_NTER"/>
    <property type="match status" value="1"/>
</dbReference>
<dbReference type="Pfam" id="PF02798">
    <property type="entry name" value="GST_N"/>
    <property type="match status" value="1"/>
</dbReference>
<dbReference type="PANTHER" id="PTHR44051">
    <property type="entry name" value="GLUTATHIONE S-TRANSFERASE-RELATED"/>
    <property type="match status" value="1"/>
</dbReference>
<dbReference type="Gene3D" id="3.40.30.10">
    <property type="entry name" value="Glutaredoxin"/>
    <property type="match status" value="1"/>
</dbReference>
<evidence type="ECO:0000259" key="2">
    <source>
        <dbReference type="PROSITE" id="PS50404"/>
    </source>
</evidence>
<gene>
    <name evidence="3" type="ORF">VSDG_09347</name>
</gene>
<protein>
    <recommendedName>
        <fullName evidence="2">GST N-terminal domain-containing protein</fullName>
    </recommendedName>
</protein>
<sequence length="101" mass="11277">MADKQPQPTGCIAKEGIEVFTMQTPNGFKASIVLEELKEAYGDRAPKVTYQAIDISTNTQKQKWYTDICPNGRIPALVDHDRGGFPVFEGLAILSYLTKHY</sequence>
<accession>A0A423VC81</accession>
<dbReference type="OrthoDB" id="422574at2759"/>
<dbReference type="STRING" id="252740.A0A423VC81"/>
<dbReference type="CDD" id="cd03048">
    <property type="entry name" value="GST_N_Ure2p_like"/>
    <property type="match status" value="1"/>
</dbReference>
<evidence type="ECO:0000256" key="1">
    <source>
        <dbReference type="ARBA" id="ARBA00007409"/>
    </source>
</evidence>
<evidence type="ECO:0000313" key="4">
    <source>
        <dbReference type="Proteomes" id="UP000284375"/>
    </source>
</evidence>
<comment type="caution">
    <text evidence="3">The sequence shown here is derived from an EMBL/GenBank/DDBJ whole genome shotgun (WGS) entry which is preliminary data.</text>
</comment>
<dbReference type="Proteomes" id="UP000284375">
    <property type="component" value="Unassembled WGS sequence"/>
</dbReference>
<dbReference type="PANTHER" id="PTHR44051:SF6">
    <property type="entry name" value="GLUTATHIONE S-TRANSFERASE II"/>
    <property type="match status" value="1"/>
</dbReference>
<organism evidence="3 4">
    <name type="scientific">Cytospora chrysosperma</name>
    <name type="common">Cytospora canker fungus</name>
    <name type="synonym">Sphaeria chrysosperma</name>
    <dbReference type="NCBI Taxonomy" id="252740"/>
    <lineage>
        <taxon>Eukaryota</taxon>
        <taxon>Fungi</taxon>
        <taxon>Dikarya</taxon>
        <taxon>Ascomycota</taxon>
        <taxon>Pezizomycotina</taxon>
        <taxon>Sordariomycetes</taxon>
        <taxon>Sordariomycetidae</taxon>
        <taxon>Diaporthales</taxon>
        <taxon>Cytosporaceae</taxon>
        <taxon>Cytospora</taxon>
    </lineage>
</organism>
<dbReference type="AlphaFoldDB" id="A0A423VC81"/>
<dbReference type="InterPro" id="IPR004045">
    <property type="entry name" value="Glutathione_S-Trfase_N"/>
</dbReference>
<comment type="similarity">
    <text evidence="1">Belongs to the GST superfamily.</text>
</comment>
<feature type="non-terminal residue" evidence="3">
    <location>
        <position position="101"/>
    </location>
</feature>
<evidence type="ECO:0000313" key="3">
    <source>
        <dbReference type="EMBL" id="ROV88524.1"/>
    </source>
</evidence>
<dbReference type="SUPFAM" id="SSF52833">
    <property type="entry name" value="Thioredoxin-like"/>
    <property type="match status" value="1"/>
</dbReference>